<protein>
    <recommendedName>
        <fullName evidence="3">Co-chaperone DjlA N-terminal domain-containing protein</fullName>
    </recommendedName>
</protein>
<evidence type="ECO:0008006" key="3">
    <source>
        <dbReference type="Google" id="ProtNLM"/>
    </source>
</evidence>
<evidence type="ECO:0000313" key="2">
    <source>
        <dbReference type="Proteomes" id="UP000219271"/>
    </source>
</evidence>
<proteinExistence type="predicted"/>
<organism evidence="1 2">
    <name type="scientific">Candidatus Pantoea floridensis</name>
    <dbReference type="NCBI Taxonomy" id="1938870"/>
    <lineage>
        <taxon>Bacteria</taxon>
        <taxon>Pseudomonadati</taxon>
        <taxon>Pseudomonadota</taxon>
        <taxon>Gammaproteobacteria</taxon>
        <taxon>Enterobacterales</taxon>
        <taxon>Erwiniaceae</taxon>
        <taxon>Pantoea</taxon>
    </lineage>
</organism>
<keyword evidence="2" id="KW-1185">Reference proteome</keyword>
<evidence type="ECO:0000313" key="1">
    <source>
        <dbReference type="EMBL" id="SOD39719.1"/>
    </source>
</evidence>
<accession>A0A286BZY6</accession>
<gene>
    <name evidence="1" type="ORF">SAMN06273570_4173</name>
</gene>
<dbReference type="OrthoDB" id="9928073at2"/>
<dbReference type="InterPro" id="IPR029024">
    <property type="entry name" value="TerB-like"/>
</dbReference>
<reference evidence="2" key="1">
    <citation type="submission" date="2017-09" db="EMBL/GenBank/DDBJ databases">
        <authorList>
            <person name="Varghese N."/>
            <person name="Submissions S."/>
        </authorList>
    </citation>
    <scope>NUCLEOTIDE SEQUENCE [LARGE SCALE GENOMIC DNA]</scope>
    <source>
        <strain evidence="2">JKS000234</strain>
    </source>
</reference>
<dbReference type="RefSeq" id="WP_097097491.1">
    <property type="nucleotide sequence ID" value="NZ_OCMY01000001.1"/>
</dbReference>
<name>A0A286BZY6_9GAMM</name>
<sequence>MELTKNQEFAFASIASMSLISFTNGEPTESELEEIYIQIHECERLQNDIDFSLVALDECRERLEINFQDGHDAILDDIRELKLGHDESVEIMNMTLNVVKSNSEIPPEKMDTLSEICQAMNLYSDEFNFAI</sequence>
<dbReference type="Gene3D" id="1.10.3680.10">
    <property type="entry name" value="TerB-like"/>
    <property type="match status" value="1"/>
</dbReference>
<dbReference type="EMBL" id="OCMY01000001">
    <property type="protein sequence ID" value="SOD39719.1"/>
    <property type="molecule type" value="Genomic_DNA"/>
</dbReference>
<dbReference type="AlphaFoldDB" id="A0A286BZY6"/>
<dbReference type="SUPFAM" id="SSF158682">
    <property type="entry name" value="TerB-like"/>
    <property type="match status" value="1"/>
</dbReference>
<dbReference type="Proteomes" id="UP000219271">
    <property type="component" value="Unassembled WGS sequence"/>
</dbReference>